<gene>
    <name evidence="9" type="ORF">MAR_015419</name>
</gene>
<dbReference type="InterPro" id="IPR002403">
    <property type="entry name" value="Cyt_P450_E_grp-IV"/>
</dbReference>
<dbReference type="InterPro" id="IPR017972">
    <property type="entry name" value="Cyt_P450_CS"/>
</dbReference>
<evidence type="ECO:0000313" key="9">
    <source>
        <dbReference type="EMBL" id="WAR21445.1"/>
    </source>
</evidence>
<accession>A0ABY7FGZ9</accession>
<keyword evidence="8" id="KW-0812">Transmembrane</keyword>
<organism evidence="9 10">
    <name type="scientific">Mya arenaria</name>
    <name type="common">Soft-shell clam</name>
    <dbReference type="NCBI Taxonomy" id="6604"/>
    <lineage>
        <taxon>Eukaryota</taxon>
        <taxon>Metazoa</taxon>
        <taxon>Spiralia</taxon>
        <taxon>Lophotrochozoa</taxon>
        <taxon>Mollusca</taxon>
        <taxon>Bivalvia</taxon>
        <taxon>Autobranchia</taxon>
        <taxon>Heteroconchia</taxon>
        <taxon>Euheterodonta</taxon>
        <taxon>Imparidentia</taxon>
        <taxon>Neoheterodontei</taxon>
        <taxon>Myida</taxon>
        <taxon>Myoidea</taxon>
        <taxon>Myidae</taxon>
        <taxon>Mya</taxon>
    </lineage>
</organism>
<keyword evidence="10" id="KW-1185">Reference proteome</keyword>
<dbReference type="SUPFAM" id="SSF48264">
    <property type="entry name" value="Cytochrome P450"/>
    <property type="match status" value="1"/>
</dbReference>
<keyword evidence="6 7" id="KW-0503">Monooxygenase</keyword>
<dbReference type="PRINTS" id="PR00385">
    <property type="entry name" value="P450"/>
</dbReference>
<keyword evidence="8" id="KW-1133">Transmembrane helix</keyword>
<protein>
    <submittedName>
        <fullName evidence="9">CP26A-like protein</fullName>
    </submittedName>
</protein>
<evidence type="ECO:0000256" key="3">
    <source>
        <dbReference type="ARBA" id="ARBA00022723"/>
    </source>
</evidence>
<dbReference type="InterPro" id="IPR036396">
    <property type="entry name" value="Cyt_P450_sf"/>
</dbReference>
<dbReference type="PRINTS" id="PR00465">
    <property type="entry name" value="EP450IV"/>
</dbReference>
<dbReference type="EMBL" id="CP111023">
    <property type="protein sequence ID" value="WAR21445.1"/>
    <property type="molecule type" value="Genomic_DNA"/>
</dbReference>
<dbReference type="Proteomes" id="UP001164746">
    <property type="component" value="Chromosome 12"/>
</dbReference>
<evidence type="ECO:0000313" key="10">
    <source>
        <dbReference type="Proteomes" id="UP001164746"/>
    </source>
</evidence>
<evidence type="ECO:0000256" key="1">
    <source>
        <dbReference type="ARBA" id="ARBA00010617"/>
    </source>
</evidence>
<evidence type="ECO:0000256" key="5">
    <source>
        <dbReference type="ARBA" id="ARBA00023004"/>
    </source>
</evidence>
<evidence type="ECO:0000256" key="2">
    <source>
        <dbReference type="ARBA" id="ARBA00022617"/>
    </source>
</evidence>
<name>A0ABY7FGZ9_MYAAR</name>
<keyword evidence="8" id="KW-0472">Membrane</keyword>
<evidence type="ECO:0000256" key="8">
    <source>
        <dbReference type="SAM" id="Phobius"/>
    </source>
</evidence>
<keyword evidence="2 7" id="KW-0349">Heme</keyword>
<feature type="transmembrane region" description="Helical" evidence="8">
    <location>
        <begin position="15"/>
        <end position="37"/>
    </location>
</feature>
<dbReference type="Pfam" id="PF00067">
    <property type="entry name" value="p450"/>
    <property type="match status" value="1"/>
</dbReference>
<keyword evidence="5 7" id="KW-0408">Iron</keyword>
<keyword evidence="4 7" id="KW-0560">Oxidoreductase</keyword>
<dbReference type="InterPro" id="IPR001128">
    <property type="entry name" value="Cyt_P450"/>
</dbReference>
<reference evidence="9" key="1">
    <citation type="submission" date="2022-11" db="EMBL/GenBank/DDBJ databases">
        <title>Centuries of genome instability and evolution in soft-shell clam transmissible cancer (bioRxiv).</title>
        <authorList>
            <person name="Hart S.F.M."/>
            <person name="Yonemitsu M.A."/>
            <person name="Giersch R.M."/>
            <person name="Beal B.F."/>
            <person name="Arriagada G."/>
            <person name="Davis B.W."/>
            <person name="Ostrander E.A."/>
            <person name="Goff S.P."/>
            <person name="Metzger M.J."/>
        </authorList>
    </citation>
    <scope>NUCLEOTIDE SEQUENCE</scope>
    <source>
        <strain evidence="9">MELC-2E11</strain>
        <tissue evidence="9">Siphon/mantle</tissue>
    </source>
</reference>
<comment type="similarity">
    <text evidence="1 7">Belongs to the cytochrome P450 family.</text>
</comment>
<evidence type="ECO:0000256" key="7">
    <source>
        <dbReference type="RuleBase" id="RU000461"/>
    </source>
</evidence>
<evidence type="ECO:0000256" key="4">
    <source>
        <dbReference type="ARBA" id="ARBA00023002"/>
    </source>
</evidence>
<dbReference type="PANTHER" id="PTHR24286">
    <property type="entry name" value="CYTOCHROME P450 26"/>
    <property type="match status" value="1"/>
</dbReference>
<sequence length="484" mass="54818">MDSVTSNSIFSEPSIFLVIPTVVSLSILCLLPLASWIRWAWQWYHVTIVSREEFPDLQLPPGTMGYPVVGETIAFLKKGSQFYKEKMEQYGHVYKTHLLGRPTIRAMGADNVKKILMGENTLVTSHWPTSVRLLLGSGSISQSSGHVHKVRRKHMMHAFSRCTLDDMTNVIQNCVTSCMHEWPAAGRMYAYPECKRLAFTAAARALLGIEPHHFEQSQMHETFCEFLKNLMTIPYNIPGFGFRKGIKAKTRLLNNIRDILPDLEKRPYTPVMRAYYDSTLGSGTETETEILEGVLDLLFAGHETVASTATNCLMFVGQRPDVMDKLREEIERTLPQGDGCCQTADLSYARVNDMKYLNYVIKEVLRVCPPAGAGFRKALKSFELGGYLVPKGWTIMYSIRETHHTSPVFEDAASFEPDRWAALTQTSDDDGHDLAKFHYLPFGYGARSCIGKMYAQLVLKVFLVELVRGYDWRLENPGAEMRDL</sequence>
<keyword evidence="3 7" id="KW-0479">Metal-binding</keyword>
<dbReference type="PANTHER" id="PTHR24286:SF384">
    <property type="entry name" value="P450, PUTATIVE (EUROFUNG)-RELATED"/>
    <property type="match status" value="1"/>
</dbReference>
<dbReference type="Gene3D" id="1.10.630.10">
    <property type="entry name" value="Cytochrome P450"/>
    <property type="match status" value="1"/>
</dbReference>
<dbReference type="PROSITE" id="PS00086">
    <property type="entry name" value="CYTOCHROME_P450"/>
    <property type="match status" value="1"/>
</dbReference>
<proteinExistence type="inferred from homology"/>
<evidence type="ECO:0000256" key="6">
    <source>
        <dbReference type="ARBA" id="ARBA00023033"/>
    </source>
</evidence>